<dbReference type="SUPFAM" id="SSF88659">
    <property type="entry name" value="Sigma3 and sigma4 domains of RNA polymerase sigma factors"/>
    <property type="match status" value="1"/>
</dbReference>
<evidence type="ECO:0000256" key="1">
    <source>
        <dbReference type="ARBA" id="ARBA00010641"/>
    </source>
</evidence>
<dbReference type="InterPro" id="IPR014284">
    <property type="entry name" value="RNA_pol_sigma-70_dom"/>
</dbReference>
<dbReference type="NCBIfam" id="TIGR02937">
    <property type="entry name" value="sigma70-ECF"/>
    <property type="match status" value="1"/>
</dbReference>
<evidence type="ECO:0000313" key="8">
    <source>
        <dbReference type="Proteomes" id="UP000608923"/>
    </source>
</evidence>
<comment type="similarity">
    <text evidence="1">Belongs to the sigma-70 factor family. ECF subfamily.</text>
</comment>
<dbReference type="InterPro" id="IPR013324">
    <property type="entry name" value="RNA_pol_sigma_r3/r4-like"/>
</dbReference>
<dbReference type="AlphaFoldDB" id="A0A8H9IID9"/>
<keyword evidence="3" id="KW-0731">Sigma factor</keyword>
<name>A0A8H9IID9_9BURK</name>
<dbReference type="InterPro" id="IPR036388">
    <property type="entry name" value="WH-like_DNA-bd_sf"/>
</dbReference>
<dbReference type="GO" id="GO:0003677">
    <property type="term" value="F:DNA binding"/>
    <property type="evidence" value="ECO:0007669"/>
    <property type="project" value="InterPro"/>
</dbReference>
<dbReference type="Gene3D" id="1.10.10.10">
    <property type="entry name" value="Winged helix-like DNA-binding domain superfamily/Winged helix DNA-binding domain"/>
    <property type="match status" value="1"/>
</dbReference>
<dbReference type="GO" id="GO:0006352">
    <property type="term" value="P:DNA-templated transcription initiation"/>
    <property type="evidence" value="ECO:0007669"/>
    <property type="project" value="InterPro"/>
</dbReference>
<proteinExistence type="inferred from homology"/>
<dbReference type="InterPro" id="IPR007627">
    <property type="entry name" value="RNA_pol_sigma70_r2"/>
</dbReference>
<dbReference type="Proteomes" id="UP000608923">
    <property type="component" value="Unassembled WGS sequence"/>
</dbReference>
<dbReference type="PANTHER" id="PTHR43133:SF63">
    <property type="entry name" value="RNA POLYMERASE SIGMA FACTOR FECI-RELATED"/>
    <property type="match status" value="1"/>
</dbReference>
<sequence>MSFGYMDSSAAPFAMGGFYQDHRGWLLRWLRARLHCSSTAEDLVQDTFVRLLLAPAALTTMRHPRAFLATTARRLLIDRSRRLAVEQTYLEALAATVGEGAQAPSAEQCAQTLEALALLAQALDELPARARMAFLSCYLDGETQAVVAQRLGVSERTVRNDLVQALLHIQALVPA</sequence>
<comment type="caution">
    <text evidence="7">The sequence shown here is derived from an EMBL/GenBank/DDBJ whole genome shotgun (WGS) entry which is preliminary data.</text>
</comment>
<dbReference type="Pfam" id="PF08281">
    <property type="entry name" value="Sigma70_r4_2"/>
    <property type="match status" value="1"/>
</dbReference>
<evidence type="ECO:0000256" key="4">
    <source>
        <dbReference type="ARBA" id="ARBA00023163"/>
    </source>
</evidence>
<dbReference type="EMBL" id="BMZN01000003">
    <property type="protein sequence ID" value="GHC49162.1"/>
    <property type="molecule type" value="Genomic_DNA"/>
</dbReference>
<keyword evidence="8" id="KW-1185">Reference proteome</keyword>
<dbReference type="Gene3D" id="1.10.1740.10">
    <property type="match status" value="1"/>
</dbReference>
<evidence type="ECO:0000256" key="2">
    <source>
        <dbReference type="ARBA" id="ARBA00023015"/>
    </source>
</evidence>
<dbReference type="InterPro" id="IPR013249">
    <property type="entry name" value="RNA_pol_sigma70_r4_t2"/>
</dbReference>
<evidence type="ECO:0000313" key="7">
    <source>
        <dbReference type="EMBL" id="GHC49162.1"/>
    </source>
</evidence>
<evidence type="ECO:0000256" key="3">
    <source>
        <dbReference type="ARBA" id="ARBA00023082"/>
    </source>
</evidence>
<dbReference type="Pfam" id="PF04542">
    <property type="entry name" value="Sigma70_r2"/>
    <property type="match status" value="1"/>
</dbReference>
<dbReference type="GO" id="GO:0016987">
    <property type="term" value="F:sigma factor activity"/>
    <property type="evidence" value="ECO:0007669"/>
    <property type="project" value="UniProtKB-KW"/>
</dbReference>
<dbReference type="SUPFAM" id="SSF88946">
    <property type="entry name" value="Sigma2 domain of RNA polymerase sigma factors"/>
    <property type="match status" value="1"/>
</dbReference>
<dbReference type="PANTHER" id="PTHR43133">
    <property type="entry name" value="RNA POLYMERASE ECF-TYPE SIGMA FACTO"/>
    <property type="match status" value="1"/>
</dbReference>
<reference evidence="8" key="1">
    <citation type="journal article" date="2019" name="Int. J. Syst. Evol. Microbiol.">
        <title>The Global Catalogue of Microorganisms (GCM) 10K type strain sequencing project: providing services to taxonomists for standard genome sequencing and annotation.</title>
        <authorList>
            <consortium name="The Broad Institute Genomics Platform"/>
            <consortium name="The Broad Institute Genome Sequencing Center for Infectious Disease"/>
            <person name="Wu L."/>
            <person name="Ma J."/>
        </authorList>
    </citation>
    <scope>NUCLEOTIDE SEQUENCE [LARGE SCALE GENOMIC DNA]</scope>
    <source>
        <strain evidence="8">KCTC 42083</strain>
    </source>
</reference>
<keyword evidence="2" id="KW-0805">Transcription regulation</keyword>
<dbReference type="InterPro" id="IPR039425">
    <property type="entry name" value="RNA_pol_sigma-70-like"/>
</dbReference>
<accession>A0A8H9IID9</accession>
<feature type="domain" description="RNA polymerase sigma-70 region 2" evidence="5">
    <location>
        <begin position="18"/>
        <end position="83"/>
    </location>
</feature>
<organism evidence="7 8">
    <name type="scientific">Alcaligenes pakistanensis</name>
    <dbReference type="NCBI Taxonomy" id="1482717"/>
    <lineage>
        <taxon>Bacteria</taxon>
        <taxon>Pseudomonadati</taxon>
        <taxon>Pseudomonadota</taxon>
        <taxon>Betaproteobacteria</taxon>
        <taxon>Burkholderiales</taxon>
        <taxon>Alcaligenaceae</taxon>
        <taxon>Alcaligenes</taxon>
    </lineage>
</organism>
<keyword evidence="4" id="KW-0804">Transcription</keyword>
<dbReference type="InterPro" id="IPR013325">
    <property type="entry name" value="RNA_pol_sigma_r2"/>
</dbReference>
<feature type="domain" description="RNA polymerase sigma factor 70 region 4 type 2" evidence="6">
    <location>
        <begin position="118"/>
        <end position="168"/>
    </location>
</feature>
<evidence type="ECO:0000259" key="6">
    <source>
        <dbReference type="Pfam" id="PF08281"/>
    </source>
</evidence>
<dbReference type="RefSeq" id="WP_229841227.1">
    <property type="nucleotide sequence ID" value="NZ_BMZN01000003.1"/>
</dbReference>
<protein>
    <submittedName>
        <fullName evidence="7">RNA polymerase sigma factor</fullName>
    </submittedName>
</protein>
<evidence type="ECO:0000259" key="5">
    <source>
        <dbReference type="Pfam" id="PF04542"/>
    </source>
</evidence>
<gene>
    <name evidence="7" type="ORF">GCM10010096_21070</name>
</gene>